<keyword evidence="3" id="KW-0812">Transmembrane</keyword>
<dbReference type="EMBL" id="VSSQ01034464">
    <property type="protein sequence ID" value="MPM86420.1"/>
    <property type="molecule type" value="Genomic_DNA"/>
</dbReference>
<evidence type="ECO:0000256" key="1">
    <source>
        <dbReference type="ARBA" id="ARBA00009370"/>
    </source>
</evidence>
<dbReference type="SUPFAM" id="SSF51306">
    <property type="entry name" value="LexA/Signal peptidase"/>
    <property type="match status" value="1"/>
</dbReference>
<gene>
    <name evidence="5" type="primary">sipT_7</name>
    <name evidence="5" type="ORF">SDC9_133509</name>
</gene>
<dbReference type="PANTHER" id="PTHR43390">
    <property type="entry name" value="SIGNAL PEPTIDASE I"/>
    <property type="match status" value="1"/>
</dbReference>
<dbReference type="Gene3D" id="2.10.109.10">
    <property type="entry name" value="Umud Fragment, subunit A"/>
    <property type="match status" value="1"/>
</dbReference>
<dbReference type="CDD" id="cd06530">
    <property type="entry name" value="S26_SPase_I"/>
    <property type="match status" value="1"/>
</dbReference>
<evidence type="ECO:0000256" key="2">
    <source>
        <dbReference type="ARBA" id="ARBA00022801"/>
    </source>
</evidence>
<dbReference type="InterPro" id="IPR000223">
    <property type="entry name" value="Pept_S26A_signal_pept_1"/>
</dbReference>
<keyword evidence="3" id="KW-0472">Membrane</keyword>
<dbReference type="GO" id="GO:0006465">
    <property type="term" value="P:signal peptide processing"/>
    <property type="evidence" value="ECO:0007669"/>
    <property type="project" value="InterPro"/>
</dbReference>
<dbReference type="AlphaFoldDB" id="A0A645DAE5"/>
<dbReference type="GO" id="GO:0004252">
    <property type="term" value="F:serine-type endopeptidase activity"/>
    <property type="evidence" value="ECO:0007669"/>
    <property type="project" value="InterPro"/>
</dbReference>
<dbReference type="NCBIfam" id="TIGR02227">
    <property type="entry name" value="sigpep_I_bact"/>
    <property type="match status" value="1"/>
</dbReference>
<dbReference type="GO" id="GO:0009003">
    <property type="term" value="F:signal peptidase activity"/>
    <property type="evidence" value="ECO:0007669"/>
    <property type="project" value="UniProtKB-EC"/>
</dbReference>
<keyword evidence="2 5" id="KW-0378">Hydrolase</keyword>
<feature type="transmembrane region" description="Helical" evidence="3">
    <location>
        <begin position="15"/>
        <end position="39"/>
    </location>
</feature>
<evidence type="ECO:0000313" key="5">
    <source>
        <dbReference type="EMBL" id="MPM86420.1"/>
    </source>
</evidence>
<dbReference type="Pfam" id="PF10502">
    <property type="entry name" value="Peptidase_S26"/>
    <property type="match status" value="1"/>
</dbReference>
<protein>
    <submittedName>
        <fullName evidence="5">Signal peptidase I T</fullName>
        <ecNumber evidence="5">3.4.21.89</ecNumber>
    </submittedName>
</protein>
<accession>A0A645DAE5</accession>
<reference evidence="5" key="1">
    <citation type="submission" date="2019-08" db="EMBL/GenBank/DDBJ databases">
        <authorList>
            <person name="Kucharzyk K."/>
            <person name="Murdoch R.W."/>
            <person name="Higgins S."/>
            <person name="Loffler F."/>
        </authorList>
    </citation>
    <scope>NUCLEOTIDE SEQUENCE</scope>
</reference>
<dbReference type="InterPro" id="IPR019533">
    <property type="entry name" value="Peptidase_S26"/>
</dbReference>
<organism evidence="5">
    <name type="scientific">bioreactor metagenome</name>
    <dbReference type="NCBI Taxonomy" id="1076179"/>
    <lineage>
        <taxon>unclassified sequences</taxon>
        <taxon>metagenomes</taxon>
        <taxon>ecological metagenomes</taxon>
    </lineage>
</organism>
<dbReference type="EC" id="3.4.21.89" evidence="5"/>
<dbReference type="GO" id="GO:0016020">
    <property type="term" value="C:membrane"/>
    <property type="evidence" value="ECO:0007669"/>
    <property type="project" value="InterPro"/>
</dbReference>
<dbReference type="InterPro" id="IPR019757">
    <property type="entry name" value="Pept_S26A_signal_pept_1_Lys-AS"/>
</dbReference>
<dbReference type="PRINTS" id="PR00727">
    <property type="entry name" value="LEADERPTASE"/>
</dbReference>
<sequence length="180" mass="20482">MKEGYFVSMKALKEFLVELLISAAIVAFIYFFVAVFPLVPSASMNPTIAPGERVVVEKFTRFFRTVNYGDILVFPCPDSKPGDFPYIKRLIAKGGDVLEFKDGQVYRNGELLSEPYAVGKTYSYQARYEVPEGHLFFMGDNRTNSEDARFWKTTPFVAENAVMGRAVAIMWPLNHLRVLR</sequence>
<comment type="caution">
    <text evidence="5">The sequence shown here is derived from an EMBL/GenBank/DDBJ whole genome shotgun (WGS) entry which is preliminary data.</text>
</comment>
<keyword evidence="3" id="KW-1133">Transmembrane helix</keyword>
<dbReference type="PROSITE" id="PS00760">
    <property type="entry name" value="SPASE_I_2"/>
    <property type="match status" value="1"/>
</dbReference>
<feature type="domain" description="Peptidase S26" evidence="4">
    <location>
        <begin position="13"/>
        <end position="171"/>
    </location>
</feature>
<proteinExistence type="inferred from homology"/>
<evidence type="ECO:0000259" key="4">
    <source>
        <dbReference type="Pfam" id="PF10502"/>
    </source>
</evidence>
<evidence type="ECO:0000256" key="3">
    <source>
        <dbReference type="SAM" id="Phobius"/>
    </source>
</evidence>
<dbReference type="PANTHER" id="PTHR43390:SF1">
    <property type="entry name" value="CHLOROPLAST PROCESSING PEPTIDASE"/>
    <property type="match status" value="1"/>
</dbReference>
<dbReference type="InterPro" id="IPR036286">
    <property type="entry name" value="LexA/Signal_pep-like_sf"/>
</dbReference>
<name>A0A645DAE5_9ZZZZ</name>
<comment type="similarity">
    <text evidence="1">Belongs to the peptidase S26 family.</text>
</comment>